<accession>A0ACB9Z7Z2</accession>
<dbReference type="Proteomes" id="UP001497700">
    <property type="component" value="Unassembled WGS sequence"/>
</dbReference>
<gene>
    <name evidence="1" type="ORF">F4820DRAFT_199500</name>
</gene>
<dbReference type="EMBL" id="MU393446">
    <property type="protein sequence ID" value="KAI4867582.1"/>
    <property type="molecule type" value="Genomic_DNA"/>
</dbReference>
<name>A0ACB9Z7Z2_9PEZI</name>
<keyword evidence="1" id="KW-0378">Hydrolase</keyword>
<reference evidence="1 2" key="1">
    <citation type="journal article" date="2022" name="New Phytol.">
        <title>Ecological generalism drives hyperdiversity of secondary metabolite gene clusters in xylarialean endophytes.</title>
        <authorList>
            <person name="Franco M.E.E."/>
            <person name="Wisecaver J.H."/>
            <person name="Arnold A.E."/>
            <person name="Ju Y.M."/>
            <person name="Slot J.C."/>
            <person name="Ahrendt S."/>
            <person name="Moore L.P."/>
            <person name="Eastman K.E."/>
            <person name="Scott K."/>
            <person name="Konkel Z."/>
            <person name="Mondo S.J."/>
            <person name="Kuo A."/>
            <person name="Hayes R.D."/>
            <person name="Haridas S."/>
            <person name="Andreopoulos B."/>
            <person name="Riley R."/>
            <person name="LaButti K."/>
            <person name="Pangilinan J."/>
            <person name="Lipzen A."/>
            <person name="Amirebrahimi M."/>
            <person name="Yan J."/>
            <person name="Adam C."/>
            <person name="Keymanesh K."/>
            <person name="Ng V."/>
            <person name="Louie K."/>
            <person name="Northen T."/>
            <person name="Drula E."/>
            <person name="Henrissat B."/>
            <person name="Hsieh H.M."/>
            <person name="Youens-Clark K."/>
            <person name="Lutzoni F."/>
            <person name="Miadlikowska J."/>
            <person name="Eastwood D.C."/>
            <person name="Hamelin R.C."/>
            <person name="Grigoriev I.V."/>
            <person name="U'Ren J.M."/>
        </authorList>
    </citation>
    <scope>NUCLEOTIDE SEQUENCE [LARGE SCALE GENOMIC DNA]</scope>
    <source>
        <strain evidence="1 2">CBS 119005</strain>
    </source>
</reference>
<sequence>MDFQSFGRQTWALTRKNLIIAVVRKWFSTLLRSLVFPILLLTLLLEIQNFSKDNNRYGYGNSHSIRSLADSLAGNPKKLVLVQEPGLGPDFQPVLQKISDPLDSNKLIYLNDSSQVDATCPVDYHGNSPCYAVAIFKDSPLSGHANATWNYTIRTDPALGAFSFNVFDNNGAADSVYLPLQSAIENAMANLTTNPDVMAYTAATQAERDEDSRKSFIILALYLLSFVYYMTFISVCHHVSGMMASERESGMSDLIDAMGGGVAWPRVLSYVITFDILYLPLYIIMGCLYWYLLFPNQSAAVTIFWQIFTGWALTSASVFGTAFFKRSAFASLWVSLIPWLLAVCAAVAENLADPAPLSQVVALSFFFPSMNFIYFFNAIAKSELAGIPLNMQQPIPADDLNSGISGQRGINWINITGPYFLWILLAVQIILYPLAAVGIEVLLHGNNRHRRSFSNTPEAAKSHVAIETTDLEKHYRPSWFKKIFCCARPPKAKAVDGLNLVSQKRQILCLLGPNGSGKTTTLEMLAGFQAPTGGSVHINAEPSQLGICPQRNVMWENLTVYEHLVIWNILKGNSEDRATLEQLIEKCDLTHKKNSLARNLSGGMKRKLQLACMLVGGSSICLMDEVTSGLDPLSRRVIWNVILSERSRRTMVLTTHFLDECEVLSDHIVIITLGKLKCQGTPTELKNKYGGGYRVHIPKTEDISGLPYPVTEQHDRFICRTPDSTSAAQALASLKNSKDSELYITGPTIEDVFLKVSEEPHTLIGETPEEISTTKSQPSRVKGPQVEPPLWLTYWQQFSALFVKRIQVLRSNWWAYVFALAIPLVATHFLSVFLEDYQIPDCDNLISYPSYDSRMNIQDTTNLALGPPSLNATIERVINATNDFRQRWYYYGDGPYVLNSRDEVENFVRTHSENLTYDGGGMWIGSDSTPFFAYPATSGPTASSELLNIINQVRGNVSIAGYTSNLRSYHQAEGGESMFYVTIFCLLQALYPAFFALYPTYERRSRVRALQYSNGIRPFPLLFSYWMFDLVFVLIITAGCTAMIAPIAPWFGLGYVWFVQVLYGMASILFVYLVALMGRSQPAAFAFAFIFQAVMYALSIVTLLVIQMSDGSNQVSNDGTAFGLGVIFPIQNLMRGLAVSLNMYIVLCRGQTRITDPGSIYAFGGPILLLILQIIGLFCLLLWLEGGSFAWISKPKPLPPTADMEKSLVSTRPDVDAETARVTASETDLLRVLHVSKHFGSNVAVDDVSLGLQEGEILALLGPNGAGKTTMINMIRGDPTPSSGRIYLEGIDVLKNTRLAQKHLGVCPQFDALDLLTVREHLTFYARCKGVEDVKGAVAYVMSRVGITAHASKLASKLSGGNKRKLSLAIALLGDPPVLLLDEPSSAMDAASKRVLWRTLAAVAPGRSVLLTTHSMEEADALATRAAIVARRVLAVGTTQALRRAHSNEYHVHLILGTAPLSAADEMRGVEAWARAAFPDVRFEGESLGGQVRFVVPADSRVPTTYRGPGEEEVGIDEIGVAESEDDERESHGRGRQQHATRSFTRYLIETLEARKAELGIAAYSISAATMESVFMKVVKESDAVEDEGREKKRWWRF</sequence>
<organism evidence="1 2">
    <name type="scientific">Hypoxylon rubiginosum</name>
    <dbReference type="NCBI Taxonomy" id="110542"/>
    <lineage>
        <taxon>Eukaryota</taxon>
        <taxon>Fungi</taxon>
        <taxon>Dikarya</taxon>
        <taxon>Ascomycota</taxon>
        <taxon>Pezizomycotina</taxon>
        <taxon>Sordariomycetes</taxon>
        <taxon>Xylariomycetidae</taxon>
        <taxon>Xylariales</taxon>
        <taxon>Hypoxylaceae</taxon>
        <taxon>Hypoxylon</taxon>
    </lineage>
</organism>
<comment type="caution">
    <text evidence="1">The sequence shown here is derived from an EMBL/GenBank/DDBJ whole genome shotgun (WGS) entry which is preliminary data.</text>
</comment>
<evidence type="ECO:0000313" key="1">
    <source>
        <dbReference type="EMBL" id="KAI4867582.1"/>
    </source>
</evidence>
<evidence type="ECO:0000313" key="2">
    <source>
        <dbReference type="Proteomes" id="UP001497700"/>
    </source>
</evidence>
<protein>
    <submittedName>
        <fullName evidence="1">P-loop containing nucleoside triphosphate hydrolase protein</fullName>
    </submittedName>
</protein>
<proteinExistence type="predicted"/>
<keyword evidence="2" id="KW-1185">Reference proteome</keyword>